<dbReference type="Proteomes" id="UP000758603">
    <property type="component" value="Unassembled WGS sequence"/>
</dbReference>
<evidence type="ECO:0000256" key="1">
    <source>
        <dbReference type="SAM" id="Phobius"/>
    </source>
</evidence>
<sequence length="156" mass="17184">MLRFLNRRRCWEDSRVAERPMPSQLPTSNIIVSAVVVSGVAAVYPPPLPPPLDVNISSPPVIVGLMTAAAAAAALQKLGLIRPLLFTRCSAERSHIPGVVDGTKRQRGTALGLFSLLVRWATLPRGATWWPAGWCHTLISMRRHVEVLRRNFQAFS</sequence>
<protein>
    <submittedName>
        <fullName evidence="2">Uncharacterized protein</fullName>
    </submittedName>
</protein>
<keyword evidence="3" id="KW-1185">Reference proteome</keyword>
<organism evidence="2 3">
    <name type="scientific">Truncatella angustata</name>
    <dbReference type="NCBI Taxonomy" id="152316"/>
    <lineage>
        <taxon>Eukaryota</taxon>
        <taxon>Fungi</taxon>
        <taxon>Dikarya</taxon>
        <taxon>Ascomycota</taxon>
        <taxon>Pezizomycotina</taxon>
        <taxon>Sordariomycetes</taxon>
        <taxon>Xylariomycetidae</taxon>
        <taxon>Amphisphaeriales</taxon>
        <taxon>Sporocadaceae</taxon>
        <taxon>Truncatella</taxon>
    </lineage>
</organism>
<feature type="transmembrane region" description="Helical" evidence="1">
    <location>
        <begin position="25"/>
        <end position="44"/>
    </location>
</feature>
<reference evidence="2" key="1">
    <citation type="journal article" date="2021" name="Nat. Commun.">
        <title>Genetic determinants of endophytism in the Arabidopsis root mycobiome.</title>
        <authorList>
            <person name="Mesny F."/>
            <person name="Miyauchi S."/>
            <person name="Thiergart T."/>
            <person name="Pickel B."/>
            <person name="Atanasova L."/>
            <person name="Karlsson M."/>
            <person name="Huettel B."/>
            <person name="Barry K.W."/>
            <person name="Haridas S."/>
            <person name="Chen C."/>
            <person name="Bauer D."/>
            <person name="Andreopoulos W."/>
            <person name="Pangilinan J."/>
            <person name="LaButti K."/>
            <person name="Riley R."/>
            <person name="Lipzen A."/>
            <person name="Clum A."/>
            <person name="Drula E."/>
            <person name="Henrissat B."/>
            <person name="Kohler A."/>
            <person name="Grigoriev I.V."/>
            <person name="Martin F.M."/>
            <person name="Hacquard S."/>
        </authorList>
    </citation>
    <scope>NUCLEOTIDE SEQUENCE</scope>
    <source>
        <strain evidence="2">MPI-SDFR-AT-0073</strain>
    </source>
</reference>
<feature type="transmembrane region" description="Helical" evidence="1">
    <location>
        <begin position="56"/>
        <end position="75"/>
    </location>
</feature>
<accession>A0A9P8UL36</accession>
<evidence type="ECO:0000313" key="3">
    <source>
        <dbReference type="Proteomes" id="UP000758603"/>
    </source>
</evidence>
<dbReference type="AlphaFoldDB" id="A0A9P8UL36"/>
<name>A0A9P8UL36_9PEZI</name>
<dbReference type="EMBL" id="JAGPXC010000004">
    <property type="protein sequence ID" value="KAH6653970.1"/>
    <property type="molecule type" value="Genomic_DNA"/>
</dbReference>
<dbReference type="GeneID" id="70137699"/>
<dbReference type="RefSeq" id="XP_045958240.1">
    <property type="nucleotide sequence ID" value="XM_046108808.1"/>
</dbReference>
<keyword evidence="1" id="KW-0812">Transmembrane</keyword>
<evidence type="ECO:0000313" key="2">
    <source>
        <dbReference type="EMBL" id="KAH6653970.1"/>
    </source>
</evidence>
<keyword evidence="1" id="KW-0472">Membrane</keyword>
<proteinExistence type="predicted"/>
<keyword evidence="1" id="KW-1133">Transmembrane helix</keyword>
<comment type="caution">
    <text evidence="2">The sequence shown here is derived from an EMBL/GenBank/DDBJ whole genome shotgun (WGS) entry which is preliminary data.</text>
</comment>
<gene>
    <name evidence="2" type="ORF">BKA67DRAFT_676485</name>
</gene>